<dbReference type="EMBL" id="JANPWB010000011">
    <property type="protein sequence ID" value="KAJ1125075.1"/>
    <property type="molecule type" value="Genomic_DNA"/>
</dbReference>
<keyword evidence="2" id="KW-1185">Reference proteome</keyword>
<dbReference type="SUPFAM" id="SSF58069">
    <property type="entry name" value="Virus ectodomain"/>
    <property type="match status" value="1"/>
</dbReference>
<accession>A0AAV7PID1</accession>
<dbReference type="AlphaFoldDB" id="A0AAV7PID1"/>
<proteinExistence type="predicted"/>
<dbReference type="PANTHER" id="PTHR10424">
    <property type="entry name" value="VIRAL ENVELOPE PROTEIN"/>
    <property type="match status" value="1"/>
</dbReference>
<name>A0AAV7PID1_PLEWA</name>
<dbReference type="Pfam" id="PF00429">
    <property type="entry name" value="TLV_coat"/>
    <property type="match status" value="1"/>
</dbReference>
<organism evidence="1 2">
    <name type="scientific">Pleurodeles waltl</name>
    <name type="common">Iberian ribbed newt</name>
    <dbReference type="NCBI Taxonomy" id="8319"/>
    <lineage>
        <taxon>Eukaryota</taxon>
        <taxon>Metazoa</taxon>
        <taxon>Chordata</taxon>
        <taxon>Craniata</taxon>
        <taxon>Vertebrata</taxon>
        <taxon>Euteleostomi</taxon>
        <taxon>Amphibia</taxon>
        <taxon>Batrachia</taxon>
        <taxon>Caudata</taxon>
        <taxon>Salamandroidea</taxon>
        <taxon>Salamandridae</taxon>
        <taxon>Pleurodelinae</taxon>
        <taxon>Pleurodeles</taxon>
    </lineage>
</organism>
<dbReference type="Proteomes" id="UP001066276">
    <property type="component" value="Chromosome 7"/>
</dbReference>
<sequence>MIEKTSGSHRIQKRETAAAVVGDIFGAMIPSLGVVLNSIKIRKLSTIVDNMLTKFSGAIILIDAELAAERAMTLQNRLALDILLAKDGGVCKMIGARHCCTYIPDNSVKIKTMLANLTKESADLKELKEPGVREKETSNDSCPRDCNFDLIPLHEVIVLPCRREAIAPFTPAPLSRPMPIETVPMMTEERYL</sequence>
<reference evidence="1" key="1">
    <citation type="journal article" date="2022" name="bioRxiv">
        <title>Sequencing and chromosome-scale assembly of the giantPleurodeles waltlgenome.</title>
        <authorList>
            <person name="Brown T."/>
            <person name="Elewa A."/>
            <person name="Iarovenko S."/>
            <person name="Subramanian E."/>
            <person name="Araus A.J."/>
            <person name="Petzold A."/>
            <person name="Susuki M."/>
            <person name="Suzuki K.-i.T."/>
            <person name="Hayashi T."/>
            <person name="Toyoda A."/>
            <person name="Oliveira C."/>
            <person name="Osipova E."/>
            <person name="Leigh N.D."/>
            <person name="Simon A."/>
            <person name="Yun M.H."/>
        </authorList>
    </citation>
    <scope>NUCLEOTIDE SEQUENCE</scope>
    <source>
        <strain evidence="1">20211129_DDA</strain>
        <tissue evidence="1">Liver</tissue>
    </source>
</reference>
<dbReference type="InterPro" id="IPR018154">
    <property type="entry name" value="TLV/ENV_coat_polyprotein"/>
</dbReference>
<gene>
    <name evidence="1" type="ORF">NDU88_003513</name>
</gene>
<dbReference type="Gene3D" id="1.10.287.210">
    <property type="match status" value="1"/>
</dbReference>
<evidence type="ECO:0000313" key="1">
    <source>
        <dbReference type="EMBL" id="KAJ1125075.1"/>
    </source>
</evidence>
<comment type="caution">
    <text evidence="1">The sequence shown here is derived from an EMBL/GenBank/DDBJ whole genome shotgun (WGS) entry which is preliminary data.</text>
</comment>
<protein>
    <submittedName>
        <fullName evidence="1">Uncharacterized protein</fullName>
    </submittedName>
</protein>
<evidence type="ECO:0000313" key="2">
    <source>
        <dbReference type="Proteomes" id="UP001066276"/>
    </source>
</evidence>